<reference evidence="10 11" key="1">
    <citation type="submission" date="2015-12" db="EMBL/GenBank/DDBJ databases">
        <title>Diversity of Burkholderia near neighbor genomes.</title>
        <authorList>
            <person name="Sahl J."/>
            <person name="Wagner D."/>
            <person name="Keim P."/>
        </authorList>
    </citation>
    <scope>NUCLEOTIDE SEQUENCE [LARGE SCALE GENOMIC DNA]</scope>
    <source>
        <strain evidence="10 11">BDU8</strain>
    </source>
</reference>
<name>A0A1B4FQR7_9BURK</name>
<dbReference type="InterPro" id="IPR053927">
    <property type="entry name" value="FlgK_helical"/>
</dbReference>
<evidence type="ECO:0000313" key="11">
    <source>
        <dbReference type="Proteomes" id="UP000067711"/>
    </source>
</evidence>
<comment type="similarity">
    <text evidence="3 7">Belongs to the flagella basal body rod proteins family.</text>
</comment>
<feature type="domain" description="Flagellar hook-associated protein FlgK helical" evidence="9">
    <location>
        <begin position="104"/>
        <end position="316"/>
    </location>
</feature>
<dbReference type="PRINTS" id="PR01005">
    <property type="entry name" value="FLGHOOKAP1"/>
</dbReference>
<dbReference type="AlphaFoldDB" id="A0A1B4FQR7"/>
<dbReference type="EMBL" id="CP013388">
    <property type="protein sequence ID" value="AOJ06009.1"/>
    <property type="molecule type" value="Genomic_DNA"/>
</dbReference>
<evidence type="ECO:0000259" key="8">
    <source>
        <dbReference type="Pfam" id="PF06429"/>
    </source>
</evidence>
<feature type="domain" description="Flagellar basal-body/hook protein C-terminal" evidence="8">
    <location>
        <begin position="412"/>
        <end position="449"/>
    </location>
</feature>
<keyword evidence="10" id="KW-0282">Flagellum</keyword>
<evidence type="ECO:0000256" key="2">
    <source>
        <dbReference type="ARBA" id="ARBA00004613"/>
    </source>
</evidence>
<dbReference type="GO" id="GO:0009424">
    <property type="term" value="C:bacterial-type flagellum hook"/>
    <property type="evidence" value="ECO:0007669"/>
    <property type="project" value="UniProtKB-UniRule"/>
</dbReference>
<dbReference type="PANTHER" id="PTHR30033:SF1">
    <property type="entry name" value="FLAGELLAR HOOK-ASSOCIATED PROTEIN 1"/>
    <property type="match status" value="1"/>
</dbReference>
<keyword evidence="5 7" id="KW-0964">Secreted</keyword>
<dbReference type="GO" id="GO:0005198">
    <property type="term" value="F:structural molecule activity"/>
    <property type="evidence" value="ECO:0007669"/>
    <property type="project" value="UniProtKB-UniRule"/>
</dbReference>
<evidence type="ECO:0000256" key="7">
    <source>
        <dbReference type="RuleBase" id="RU362065"/>
    </source>
</evidence>
<evidence type="ECO:0000256" key="4">
    <source>
        <dbReference type="ARBA" id="ARBA00016244"/>
    </source>
</evidence>
<sequence length="452" mass="47651">MNLIYIGMSGLRAANGSLRATADNTSNLATSGYSRRGVLLSSGANGGVDTSATLRFNESYKTQQLWTTNGKLGRHMASQSYLDQLERLTSISLPDGNSKTNDLGMGAFFASLNAASTDPGSSVLRQAVLDAAGSMTKQFNNMRSTLNEQLRSVEQARAATVEEINGRAAAIAELNAKIMSGQAAGADVSGLLDQRDVAVDALSGLAGVRVVQQPNGTVDVSLGTGQPLVLGSQAATMAVEHDASGRQTLSLTFGDQTMPVRTASVGGALRGLSDVEDDVLRPQMEALRSLGSQLADLVNTQLGKGYDMNGQPGKPLITYDPSTGMLGIDKTLKPDDLAFSGDPDNPGDNANLLALIELSHSKIDVPGLGTVSLENATAVMMAKIGSASRENKQLLETADATRLQAERDWQSVSGVDKDEEAMNILRFKEMYSANMKVISVANELFETTLKSI</sequence>
<evidence type="ECO:0000313" key="10">
    <source>
        <dbReference type="EMBL" id="AOJ06009.1"/>
    </source>
</evidence>
<organism evidence="10 11">
    <name type="scientific">Burkholderia mayonis</name>
    <dbReference type="NCBI Taxonomy" id="1385591"/>
    <lineage>
        <taxon>Bacteria</taxon>
        <taxon>Pseudomonadati</taxon>
        <taxon>Pseudomonadota</taxon>
        <taxon>Betaproteobacteria</taxon>
        <taxon>Burkholderiales</taxon>
        <taxon>Burkholderiaceae</taxon>
        <taxon>Burkholderia</taxon>
        <taxon>pseudomallei group</taxon>
    </lineage>
</organism>
<dbReference type="Proteomes" id="UP000067711">
    <property type="component" value="Chromosome 2"/>
</dbReference>
<protein>
    <recommendedName>
        <fullName evidence="4 7">Flagellar hook-associated protein 1</fullName>
        <shortName evidence="7">HAP1</shortName>
    </recommendedName>
</protein>
<comment type="subcellular location">
    <subcellularLocation>
        <location evidence="1 7">Bacterial flagellum</location>
    </subcellularLocation>
    <subcellularLocation>
        <location evidence="2 7">Secreted</location>
    </subcellularLocation>
</comment>
<evidence type="ECO:0000256" key="3">
    <source>
        <dbReference type="ARBA" id="ARBA00009677"/>
    </source>
</evidence>
<dbReference type="GO" id="GO:0044780">
    <property type="term" value="P:bacterial-type flagellum assembly"/>
    <property type="evidence" value="ECO:0007669"/>
    <property type="project" value="InterPro"/>
</dbReference>
<keyword evidence="10" id="KW-0966">Cell projection</keyword>
<dbReference type="RefSeq" id="WP_066486397.1">
    <property type="nucleotide sequence ID" value="NZ_CP013388.1"/>
</dbReference>
<evidence type="ECO:0000259" key="9">
    <source>
        <dbReference type="Pfam" id="PF22638"/>
    </source>
</evidence>
<keyword evidence="10" id="KW-0969">Cilium</keyword>
<keyword evidence="6 7" id="KW-0975">Bacterial flagellum</keyword>
<dbReference type="PANTHER" id="PTHR30033">
    <property type="entry name" value="FLAGELLAR HOOK-ASSOCIATED PROTEIN 1"/>
    <property type="match status" value="1"/>
</dbReference>
<accession>A0A1B4FQR7</accession>
<dbReference type="InterPro" id="IPR010930">
    <property type="entry name" value="Flg_bb/hook_C_dom"/>
</dbReference>
<evidence type="ECO:0000256" key="1">
    <source>
        <dbReference type="ARBA" id="ARBA00004365"/>
    </source>
</evidence>
<evidence type="ECO:0000256" key="6">
    <source>
        <dbReference type="ARBA" id="ARBA00023143"/>
    </source>
</evidence>
<dbReference type="Pfam" id="PF22638">
    <property type="entry name" value="FlgK_D1"/>
    <property type="match status" value="1"/>
</dbReference>
<dbReference type="InterPro" id="IPR002371">
    <property type="entry name" value="FlgK"/>
</dbReference>
<dbReference type="GO" id="GO:0005576">
    <property type="term" value="C:extracellular region"/>
    <property type="evidence" value="ECO:0007669"/>
    <property type="project" value="UniProtKB-SubCell"/>
</dbReference>
<gene>
    <name evidence="7" type="primary">flgK</name>
    <name evidence="10" type="ORF">WS71_00720</name>
</gene>
<dbReference type="NCBIfam" id="TIGR02492">
    <property type="entry name" value="flgK_ends"/>
    <property type="match status" value="1"/>
</dbReference>
<evidence type="ECO:0000256" key="5">
    <source>
        <dbReference type="ARBA" id="ARBA00022525"/>
    </source>
</evidence>
<proteinExistence type="inferred from homology"/>
<dbReference type="SUPFAM" id="SSF64518">
    <property type="entry name" value="Phase 1 flagellin"/>
    <property type="match status" value="1"/>
</dbReference>
<dbReference type="Pfam" id="PF06429">
    <property type="entry name" value="Flg_bbr_C"/>
    <property type="match status" value="1"/>
</dbReference>